<reference evidence="1 2" key="1">
    <citation type="submission" date="2016-11" db="EMBL/GenBank/DDBJ databases">
        <authorList>
            <person name="Manzoor S."/>
        </authorList>
    </citation>
    <scope>NUCLEOTIDE SEQUENCE [LARGE SCALE GENOMIC DNA]</scope>
    <source>
        <strain evidence="1">Clostridium ultunense strain Esp</strain>
    </source>
</reference>
<evidence type="ECO:0000313" key="2">
    <source>
        <dbReference type="Proteomes" id="UP000245423"/>
    </source>
</evidence>
<proteinExistence type="predicted"/>
<dbReference type="HOGENOM" id="CLU_183865_0_0_9"/>
<dbReference type="EMBL" id="LT669839">
    <property type="protein sequence ID" value="SHD76447.1"/>
    <property type="molecule type" value="Genomic_DNA"/>
</dbReference>
<dbReference type="OrthoDB" id="1707731at2"/>
<keyword evidence="2" id="KW-1185">Reference proteome</keyword>
<sequence length="90" mass="10772">MDFDNIKEKRSVQEGVHNLVLEISADEYKKDYDDYNRDYALNILERHLENRGDDGRPSDVEISYDGENHMVRIYARVNYLGNDHTIYKFR</sequence>
<accession>M1Z5E0</accession>
<protein>
    <submittedName>
        <fullName evidence="1">Uncharacterized protein</fullName>
    </submittedName>
</protein>
<gene>
    <name evidence="1" type="ORF">CUESP1_1072</name>
</gene>
<name>M1Z5E0_9FIRM</name>
<evidence type="ECO:0000313" key="1">
    <source>
        <dbReference type="EMBL" id="SHD76447.1"/>
    </source>
</evidence>
<dbReference type="RefSeq" id="WP_005582604.1">
    <property type="nucleotide sequence ID" value="NZ_LT669839.1"/>
</dbReference>
<dbReference type="Proteomes" id="UP000245423">
    <property type="component" value="Chromosome 1"/>
</dbReference>
<organism evidence="1 2">
    <name type="scientific">[Clostridium] ultunense Esp</name>
    <dbReference type="NCBI Taxonomy" id="1288971"/>
    <lineage>
        <taxon>Bacteria</taxon>
        <taxon>Bacillati</taxon>
        <taxon>Bacillota</taxon>
        <taxon>Tissierellia</taxon>
        <taxon>Tissierellales</taxon>
        <taxon>Tepidimicrobiaceae</taxon>
        <taxon>Schnuerera</taxon>
    </lineage>
</organism>
<dbReference type="AlphaFoldDB" id="M1Z5E0"/>